<dbReference type="AlphaFoldDB" id="Q2NTL8"/>
<keyword evidence="3" id="KW-1185">Reference proteome</keyword>
<reference evidence="2 4" key="2">
    <citation type="submission" date="2015-05" db="EMBL/GenBank/DDBJ databases">
        <authorList>
            <person name="Goodhead I."/>
        </authorList>
    </citation>
    <scope>NUCLEOTIDE SEQUENCE [LARGE SCALE GENOMIC DNA]</scope>
    <source>
        <strain evidence="2">B4</strain>
        <strain evidence="4">morsitans</strain>
    </source>
</reference>
<dbReference type="InterPro" id="IPR009901">
    <property type="entry name" value="Phage_VT1-Sakai_H0025"/>
</dbReference>
<dbReference type="BioCyc" id="SGLO343509:SGP1_RS11005-MONOMER"/>
<dbReference type="HOGENOM" id="CLU_135515_0_0_6"/>
<evidence type="ECO:0000313" key="1">
    <source>
        <dbReference type="EMBL" id="BAE74507.1"/>
    </source>
</evidence>
<name>Q2NTL8_SODGM</name>
<dbReference type="OrthoDB" id="6119938at2"/>
<sequence>MSNISNIGDVYQWSVAKIAEACRLDRRSVKNRLLEANIPIAGTVKGNPVYALHQVVPALFGQLNTGDTAANQNSDDMTPKERKDWFDSEKGRIWLEKEQRQLIPVHEVTAVYSALMKALVQVLETLPDVLERDAALTPSAVAVVQDAIDKAREGFGENAYTMCAAVHKPQEEPDEEQNE</sequence>
<dbReference type="STRING" id="343509.SG1232"/>
<proteinExistence type="predicted"/>
<evidence type="ECO:0000313" key="3">
    <source>
        <dbReference type="Proteomes" id="UP000001932"/>
    </source>
</evidence>
<dbReference type="Proteomes" id="UP000245838">
    <property type="component" value="Chromosome sggmmb4_Chromosome"/>
</dbReference>
<protein>
    <submittedName>
        <fullName evidence="1">Hypothetical phage protein</fullName>
    </submittedName>
</protein>
<reference evidence="1 3" key="1">
    <citation type="journal article" date="2006" name="Genome Res.">
        <title>Massive genome erosion and functional adaptations provide insights into the symbiotic lifestyle of Sodalis glossinidius in the tsetse host.</title>
        <authorList>
            <person name="Toh H."/>
            <person name="Weiss B.L."/>
            <person name="Perkin S.A.H."/>
            <person name="Yamashita A."/>
            <person name="Oshima K."/>
            <person name="Hattori M."/>
            <person name="Aksoy S."/>
        </authorList>
    </citation>
    <scope>NUCLEOTIDE SEQUENCE [LARGE SCALE GENOMIC DNA]</scope>
    <source>
        <strain evidence="1">Morsitans</strain>
        <strain evidence="3">morsitans</strain>
    </source>
</reference>
<dbReference type="RefSeq" id="WP_011411061.1">
    <property type="nucleotide sequence ID" value="NC_007712.1"/>
</dbReference>
<dbReference type="EMBL" id="LN854557">
    <property type="protein sequence ID" value="CRL45218.1"/>
    <property type="molecule type" value="Genomic_DNA"/>
</dbReference>
<dbReference type="KEGG" id="sgl:SG1232"/>
<gene>
    <name evidence="1" type="ordered locus">SG1232</name>
    <name evidence="2" type="ORF">SGGMMB4_02793</name>
</gene>
<evidence type="ECO:0000313" key="2">
    <source>
        <dbReference type="EMBL" id="CRL45218.1"/>
    </source>
</evidence>
<dbReference type="Pfam" id="PF07278">
    <property type="entry name" value="DUF1441"/>
    <property type="match status" value="1"/>
</dbReference>
<dbReference type="Proteomes" id="UP000001932">
    <property type="component" value="Chromosome"/>
</dbReference>
<accession>Q2NTL8</accession>
<evidence type="ECO:0000313" key="4">
    <source>
        <dbReference type="Proteomes" id="UP000245838"/>
    </source>
</evidence>
<dbReference type="EMBL" id="AP008232">
    <property type="protein sequence ID" value="BAE74507.1"/>
    <property type="molecule type" value="Genomic_DNA"/>
</dbReference>
<organism evidence="1 3">
    <name type="scientific">Sodalis glossinidius (strain morsitans)</name>
    <dbReference type="NCBI Taxonomy" id="343509"/>
    <lineage>
        <taxon>Bacteria</taxon>
        <taxon>Pseudomonadati</taxon>
        <taxon>Pseudomonadota</taxon>
        <taxon>Gammaproteobacteria</taxon>
        <taxon>Enterobacterales</taxon>
        <taxon>Bruguierivoracaceae</taxon>
        <taxon>Sodalis</taxon>
    </lineage>
</organism>
<dbReference type="eggNOG" id="ENOG502ZB20">
    <property type="taxonomic scope" value="Bacteria"/>
</dbReference>